<dbReference type="Proteomes" id="UP000095283">
    <property type="component" value="Unplaced"/>
</dbReference>
<evidence type="ECO:0000313" key="1">
    <source>
        <dbReference type="Proteomes" id="UP000095283"/>
    </source>
</evidence>
<name>A0A1I7X224_HETBA</name>
<evidence type="ECO:0000313" key="2">
    <source>
        <dbReference type="WBParaSite" id="Hba_11488"/>
    </source>
</evidence>
<proteinExistence type="predicted"/>
<sequence>MITSLHISQWIEPSTSDSGFRSCVVPKGVTIDYWDGMNLDCEQLMKTWHKKAEERGSDIFKSAISCEFLIEAYRILVLHGSRVFYLFCSESLNNQSQLSRTEDIQLLILQNEHLSEVVLKVQEYFSYNIDSSFNICFHERSLNSHVKYRKLRDTVTHYINQGSVCGIVLCESALVSRAVAESINNAKLYQIINIVESDLDIPSVYKHFHRPISRISGIFMQTSSIIVILNVSLQGVYYALDTLCSNRLQFVLAVDRRSLCFLENHTGDHIAILSEKYEKLMSVAEYAKYAARLEQLPVPSRGIFSKKLLCLKMSLSVLKIYFVIFTEDVDLHAILTTEVKLVRVPQCPAECTRIQTYVGLTYFRVWYQGKQTLIWWKNFSSDSTKHGTFTLKSRCISALVYIYN</sequence>
<dbReference type="AlphaFoldDB" id="A0A1I7X224"/>
<keyword evidence="1" id="KW-1185">Reference proteome</keyword>
<dbReference type="WBParaSite" id="Hba_11488">
    <property type="protein sequence ID" value="Hba_11488"/>
    <property type="gene ID" value="Hba_11488"/>
</dbReference>
<reference evidence="2" key="1">
    <citation type="submission" date="2016-11" db="UniProtKB">
        <authorList>
            <consortium name="WormBaseParasite"/>
        </authorList>
    </citation>
    <scope>IDENTIFICATION</scope>
</reference>
<accession>A0A1I7X224</accession>
<organism evidence="1 2">
    <name type="scientific">Heterorhabditis bacteriophora</name>
    <name type="common">Entomopathogenic nematode worm</name>
    <dbReference type="NCBI Taxonomy" id="37862"/>
    <lineage>
        <taxon>Eukaryota</taxon>
        <taxon>Metazoa</taxon>
        <taxon>Ecdysozoa</taxon>
        <taxon>Nematoda</taxon>
        <taxon>Chromadorea</taxon>
        <taxon>Rhabditida</taxon>
        <taxon>Rhabditina</taxon>
        <taxon>Rhabditomorpha</taxon>
        <taxon>Strongyloidea</taxon>
        <taxon>Heterorhabditidae</taxon>
        <taxon>Heterorhabditis</taxon>
    </lineage>
</organism>
<protein>
    <submittedName>
        <fullName evidence="2">Ssl1 domain-containing protein</fullName>
    </submittedName>
</protein>